<dbReference type="GO" id="GO:0004674">
    <property type="term" value="F:protein serine/threonine kinase activity"/>
    <property type="evidence" value="ECO:0007669"/>
    <property type="project" value="UniProtKB-KW"/>
</dbReference>
<keyword evidence="4" id="KW-1185">Reference proteome</keyword>
<dbReference type="CDD" id="cd14014">
    <property type="entry name" value="STKc_PknB_like"/>
    <property type="match status" value="1"/>
</dbReference>
<name>K9VTJ5_9CYAN</name>
<dbReference type="PROSITE" id="PS00108">
    <property type="entry name" value="PROTEIN_KINASE_ST"/>
    <property type="match status" value="1"/>
</dbReference>
<dbReference type="GO" id="GO:0005524">
    <property type="term" value="F:ATP binding"/>
    <property type="evidence" value="ECO:0007669"/>
    <property type="project" value="InterPro"/>
</dbReference>
<geneLocation type="plasmid" evidence="3 4">
    <name>pOSC7112.02</name>
</geneLocation>
<accession>K9VTJ5</accession>
<reference evidence="3 4" key="1">
    <citation type="submission" date="2012-05" db="EMBL/GenBank/DDBJ databases">
        <title>Finished plasmid 2 of genome of Oscillatoria sp. PCC 7112.</title>
        <authorList>
            <consortium name="US DOE Joint Genome Institute"/>
            <person name="Gugger M."/>
            <person name="Coursin T."/>
            <person name="Rippka R."/>
            <person name="Tandeau De Marsac N."/>
            <person name="Huntemann M."/>
            <person name="Wei C.-L."/>
            <person name="Han J."/>
            <person name="Detter J.C."/>
            <person name="Han C."/>
            <person name="Tapia R."/>
            <person name="Davenport K."/>
            <person name="Daligault H."/>
            <person name="Erkkila T."/>
            <person name="Gu W."/>
            <person name="Munk A.C.C."/>
            <person name="Teshima H."/>
            <person name="Xu Y."/>
            <person name="Chain P."/>
            <person name="Chen A."/>
            <person name="Krypides N."/>
            <person name="Mavromatis K."/>
            <person name="Markowitz V."/>
            <person name="Szeto E."/>
            <person name="Ivanova N."/>
            <person name="Mikhailova N."/>
            <person name="Ovchinnikova G."/>
            <person name="Pagani I."/>
            <person name="Pati A."/>
            <person name="Goodwin L."/>
            <person name="Peters L."/>
            <person name="Pitluck S."/>
            <person name="Woyke T."/>
            <person name="Kerfeld C."/>
        </authorList>
    </citation>
    <scope>NUCLEOTIDE SEQUENCE [LARGE SCALE GENOMIC DNA]</scope>
    <source>
        <strain evidence="3 4">PCC 7112</strain>
        <plasmid evidence="3 4">pOSC7112.02</plasmid>
    </source>
</reference>
<organism evidence="3 4">
    <name type="scientific">Phormidium nigroviride PCC 7112</name>
    <dbReference type="NCBI Taxonomy" id="179408"/>
    <lineage>
        <taxon>Bacteria</taxon>
        <taxon>Bacillati</taxon>
        <taxon>Cyanobacteriota</taxon>
        <taxon>Cyanophyceae</taxon>
        <taxon>Oscillatoriophycideae</taxon>
        <taxon>Oscillatoriales</taxon>
        <taxon>Oscillatoriaceae</taxon>
        <taxon>Phormidium</taxon>
    </lineage>
</organism>
<gene>
    <name evidence="3" type="ORF">Osc7112_6709</name>
</gene>
<evidence type="ECO:0000313" key="3">
    <source>
        <dbReference type="EMBL" id="AFZ10812.1"/>
    </source>
</evidence>
<evidence type="ECO:0000259" key="2">
    <source>
        <dbReference type="PROSITE" id="PS50011"/>
    </source>
</evidence>
<dbReference type="Gene3D" id="1.10.510.10">
    <property type="entry name" value="Transferase(Phosphotransferase) domain 1"/>
    <property type="match status" value="1"/>
</dbReference>
<evidence type="ECO:0000256" key="1">
    <source>
        <dbReference type="SAM" id="MobiDB-lite"/>
    </source>
</evidence>
<dbReference type="HOGENOM" id="CLU_616548_0_0_3"/>
<feature type="region of interest" description="Disordered" evidence="1">
    <location>
        <begin position="17"/>
        <end position="41"/>
    </location>
</feature>
<dbReference type="AlphaFoldDB" id="K9VTJ5"/>
<protein>
    <submittedName>
        <fullName evidence="3">Serine/threonine protein kinase</fullName>
    </submittedName>
</protein>
<keyword evidence="3" id="KW-0723">Serine/threonine-protein kinase</keyword>
<dbReference type="Proteomes" id="UP000010478">
    <property type="component" value="Plasmid pOSC7112.02"/>
</dbReference>
<dbReference type="InterPro" id="IPR008271">
    <property type="entry name" value="Ser/Thr_kinase_AS"/>
</dbReference>
<dbReference type="KEGG" id="oni:Osc7112_6709"/>
<keyword evidence="3" id="KW-0614">Plasmid</keyword>
<feature type="domain" description="Protein kinase" evidence="2">
    <location>
        <begin position="13"/>
        <end position="282"/>
    </location>
</feature>
<dbReference type="InterPro" id="IPR000719">
    <property type="entry name" value="Prot_kinase_dom"/>
</dbReference>
<dbReference type="PANTHER" id="PTHR44167">
    <property type="entry name" value="OVARIAN-SPECIFIC SERINE/THREONINE-PROTEIN KINASE LOK-RELATED"/>
    <property type="match status" value="1"/>
</dbReference>
<evidence type="ECO:0000313" key="4">
    <source>
        <dbReference type="Proteomes" id="UP000010478"/>
    </source>
</evidence>
<dbReference type="RefSeq" id="WP_015179777.1">
    <property type="nucleotide sequence ID" value="NC_019730.1"/>
</dbReference>
<dbReference type="PANTHER" id="PTHR44167:SF30">
    <property type="entry name" value="PHOSPHORYLASE KINASE"/>
    <property type="match status" value="1"/>
</dbReference>
<dbReference type="PROSITE" id="PS50011">
    <property type="entry name" value="PROTEIN_KINASE_DOM"/>
    <property type="match status" value="1"/>
</dbReference>
<dbReference type="SUPFAM" id="SSF56112">
    <property type="entry name" value="Protein kinase-like (PK-like)"/>
    <property type="match status" value="1"/>
</dbReference>
<keyword evidence="3" id="KW-0808">Transferase</keyword>
<dbReference type="EMBL" id="CP003616">
    <property type="protein sequence ID" value="AFZ10812.1"/>
    <property type="molecule type" value="Genomic_DNA"/>
</dbReference>
<dbReference type="Pfam" id="PF00069">
    <property type="entry name" value="Pkinase"/>
    <property type="match status" value="1"/>
</dbReference>
<dbReference type="InterPro" id="IPR011009">
    <property type="entry name" value="Kinase-like_dom_sf"/>
</dbReference>
<sequence>MVKQKNKPWEERWETIRSIGGGGQGDTFLVKPKDSPTNDRPGVLKILKNQKDPERRKRMHREVAALSTLDCPGIPRLIESNSDQFAADVPLYMVAEFVEGKTLSEILEPTQPMGIADAVNLVLKLLETIQYCHNLGIVHRDIKPDNIIIRRDDINDPVVIDFGISFNESDAGNTILTPAWQQLGNRFLALPELQVNSSMQRDPRADIAQCCGILFFAIAGSPPVTLLDCEGRMPHQRPESQKALARQPDGWLAKINRIFDRAFEFQIDYRWQSIPELQQALIACISARDNARNAEQYIAQIQNKVSTSSDYARRQSFKELAQQLVKELYNVSRTVAGELGKGFGTIHDAEAINLKSRGIARVKIDWAKLRFSQSHGITNEFLPNNFSPKFTGTATGNELVLLAEVNGEKVELLRTPLNGEPDFTAFSEHLRLFYLEGVRKLIGA</sequence>
<dbReference type="SMART" id="SM00220">
    <property type="entry name" value="S_TKc"/>
    <property type="match status" value="1"/>
</dbReference>
<proteinExistence type="predicted"/>
<keyword evidence="3" id="KW-0418">Kinase</keyword>